<evidence type="ECO:0000313" key="2">
    <source>
        <dbReference type="EMBL" id="MDF9409564.1"/>
    </source>
</evidence>
<reference evidence="2" key="1">
    <citation type="submission" date="2022-02" db="EMBL/GenBank/DDBJ databases">
        <authorList>
            <person name="Leng L."/>
        </authorList>
    </citation>
    <scope>NUCLEOTIDE SEQUENCE</scope>
    <source>
        <strain evidence="2">JI</strain>
    </source>
</reference>
<protein>
    <submittedName>
        <fullName evidence="2">ATP-binding protein</fullName>
    </submittedName>
</protein>
<proteinExistence type="predicted"/>
<comment type="caution">
    <text evidence="2">The sequence shown here is derived from an EMBL/GenBank/DDBJ whole genome shotgun (WGS) entry which is preliminary data.</text>
</comment>
<feature type="domain" description="AAA+ ATPase" evidence="1">
    <location>
        <begin position="242"/>
        <end position="359"/>
    </location>
</feature>
<organism evidence="2 3">
    <name type="scientific">Pelotomaculum isophthalicicum JI</name>
    <dbReference type="NCBI Taxonomy" id="947010"/>
    <lineage>
        <taxon>Bacteria</taxon>
        <taxon>Bacillati</taxon>
        <taxon>Bacillota</taxon>
        <taxon>Clostridia</taxon>
        <taxon>Eubacteriales</taxon>
        <taxon>Desulfotomaculaceae</taxon>
        <taxon>Pelotomaculum</taxon>
    </lineage>
</organism>
<dbReference type="PANTHER" id="PTHR42935:SF1">
    <property type="entry name" value="SLR0930 PROTEIN"/>
    <property type="match status" value="1"/>
</dbReference>
<dbReference type="PANTHER" id="PTHR42935">
    <property type="entry name" value="SLR0930 PROTEIN"/>
    <property type="match status" value="1"/>
</dbReference>
<dbReference type="SUPFAM" id="SSF52540">
    <property type="entry name" value="P-loop containing nucleoside triphosphate hydrolases"/>
    <property type="match status" value="1"/>
</dbReference>
<dbReference type="Pfam" id="PF05673">
    <property type="entry name" value="DUF815"/>
    <property type="match status" value="1"/>
</dbReference>
<sequence>MQNDLAKNYKTALDSLTVYRGILNKPLVKKLYTLLGRLCMVEEDFDALLNEYNDFFYHLSQVDDYRNFKHYVITCVLYDENAFTRIVAKQNFADIDTLLLQTVENDLENLHKVAMLSSREMKDIILGGYAAISSSEKSITEKLPEWNNGLSDTRDGLSEIYHSLDQEQCWAKCIAALAKFHRANGSGDFARYKGFVWEKNSEFYGLKGLESTDPIRLSDLVGYNAERQAVLDNTKFFLKGYPANNVLLYGDRGTGKSSTVKALLNEFFAQGLRIIEIPKKYLEDYPKIIRLIRNKPQKFILFVDDLTFEDSEESFTALKAVLEGGLESRPVNTVIYATSNRRHLVKEKFSERAGLSFGDNDEVRAADTLQEKLSLADRFGITVIFSSPDKKKYLEIVEVLASIRNIEIDAKTLHNEALMWEMEHNGRSPRTARQFIDWLEAKIKGIAVE</sequence>
<dbReference type="Gene3D" id="3.40.50.300">
    <property type="entry name" value="P-loop containing nucleotide triphosphate hydrolases"/>
    <property type="match status" value="1"/>
</dbReference>
<dbReference type="InterPro" id="IPR003593">
    <property type="entry name" value="AAA+_ATPase"/>
</dbReference>
<dbReference type="SMART" id="SM00382">
    <property type="entry name" value="AAA"/>
    <property type="match status" value="1"/>
</dbReference>
<dbReference type="Proteomes" id="UP001154312">
    <property type="component" value="Unassembled WGS sequence"/>
</dbReference>
<dbReference type="CDD" id="cd00009">
    <property type="entry name" value="AAA"/>
    <property type="match status" value="1"/>
</dbReference>
<dbReference type="EMBL" id="JAKOAV010000034">
    <property type="protein sequence ID" value="MDF9409564.1"/>
    <property type="molecule type" value="Genomic_DNA"/>
</dbReference>
<dbReference type="RefSeq" id="WP_277445048.1">
    <property type="nucleotide sequence ID" value="NZ_JAKOAV010000034.1"/>
</dbReference>
<evidence type="ECO:0000313" key="3">
    <source>
        <dbReference type="Proteomes" id="UP001154312"/>
    </source>
</evidence>
<gene>
    <name evidence="2" type="ORF">L7E55_14575</name>
</gene>
<dbReference type="AlphaFoldDB" id="A0A9X4JTZ4"/>
<keyword evidence="3" id="KW-1185">Reference proteome</keyword>
<name>A0A9X4JTZ4_9FIRM</name>
<keyword evidence="2" id="KW-0067">ATP-binding</keyword>
<dbReference type="InterPro" id="IPR027417">
    <property type="entry name" value="P-loop_NTPase"/>
</dbReference>
<dbReference type="InterPro" id="IPR008533">
    <property type="entry name" value="DUF815"/>
</dbReference>
<keyword evidence="2" id="KW-0547">Nucleotide-binding</keyword>
<accession>A0A9X4JTZ4</accession>
<dbReference type="GO" id="GO:0005524">
    <property type="term" value="F:ATP binding"/>
    <property type="evidence" value="ECO:0007669"/>
    <property type="project" value="UniProtKB-KW"/>
</dbReference>
<evidence type="ECO:0000259" key="1">
    <source>
        <dbReference type="SMART" id="SM00382"/>
    </source>
</evidence>